<feature type="region of interest" description="Disordered" evidence="2">
    <location>
        <begin position="340"/>
        <end position="364"/>
    </location>
</feature>
<reference evidence="3" key="1">
    <citation type="submission" date="2025-08" db="UniProtKB">
        <authorList>
            <consortium name="Ensembl"/>
        </authorList>
    </citation>
    <scope>IDENTIFICATION</scope>
</reference>
<feature type="compositionally biased region" description="Polar residues" evidence="2">
    <location>
        <begin position="1"/>
        <end position="12"/>
    </location>
</feature>
<dbReference type="Proteomes" id="UP000694544">
    <property type="component" value="Unplaced"/>
</dbReference>
<dbReference type="GeneTree" id="ENSGT00390000012924"/>
<evidence type="ECO:0000256" key="2">
    <source>
        <dbReference type="SAM" id="MobiDB-lite"/>
    </source>
</evidence>
<dbReference type="InterPro" id="IPR039139">
    <property type="entry name" value="CCDC170-like"/>
</dbReference>
<keyword evidence="4" id="KW-1185">Reference proteome</keyword>
<sequence length="565" mass="64783">MSSPVQSLNHSNPGKLAIAQSKGPRKAKPLEVKHLSTYTSQKNSSGACLNPPLEVVPTRNPVKCNKRAADSVHPDLAGLLVKNKNLLAELRNLRNKLFIKETSLQEMKSELETYKENNVQQSFQIKSLKDDVKDLEELIASLTRIKSLKDTSIQSLERGNWDLTERITELENLLRLHLIERKRAERKADLLEKKLAGANRIILYMSMKEQEDSLDSFMTKDKDEAILVKNFERDNTFPSEGPKDGPKIWDKCQQDLIHEEKQIPELDRPPRSYNWETKTARSHYQKFLSQLSALPSNSVEPTPAIEEAVKESILETGANGQSWKSRAKVLQQEIQMLTKRLEKQSHHSEETARELSDTEEKYTEQKRPLKCLEGKIPGRLQSVGRKKSDMTAQLKKDNKQETLLNIQQKFQTVTTQRLEEKIQKLQKQLSDLKLSNKNMKTQLTRVNVLKDKTVEKLRESLTKVEAMKGKAVMETDLKTTVDSDEQEAGLDKKKVHQMLETATPERSTAKSTREELVDFRETIMKMLGFNMKTADKKIINHLRLIIQVYDKSKMASECETGQDNE</sequence>
<accession>A0A8C6DPQ9</accession>
<dbReference type="PANTHER" id="PTHR18863:SF5">
    <property type="entry name" value="TESTIS EXPRESSED GENE 21"/>
    <property type="match status" value="1"/>
</dbReference>
<protein>
    <recommendedName>
        <fullName evidence="5">Coiled-coil domain-containing protein 170-like</fullName>
    </recommendedName>
</protein>
<evidence type="ECO:0000313" key="4">
    <source>
        <dbReference type="Proteomes" id="UP000694544"/>
    </source>
</evidence>
<name>A0A8C6DPQ9_MOSMO</name>
<feature type="coiled-coil region" evidence="1">
    <location>
        <begin position="415"/>
        <end position="442"/>
    </location>
</feature>
<evidence type="ECO:0008006" key="5">
    <source>
        <dbReference type="Google" id="ProtNLM"/>
    </source>
</evidence>
<dbReference type="PANTHER" id="PTHR18863">
    <property type="entry name" value="TSEC-2-RELATED"/>
    <property type="match status" value="1"/>
</dbReference>
<keyword evidence="1" id="KW-0175">Coiled coil</keyword>
<proteinExistence type="predicted"/>
<feature type="region of interest" description="Disordered" evidence="2">
    <location>
        <begin position="1"/>
        <end position="27"/>
    </location>
</feature>
<evidence type="ECO:0000313" key="3">
    <source>
        <dbReference type="Ensembl" id="ENSMMSP00000017262.1"/>
    </source>
</evidence>
<reference evidence="3" key="2">
    <citation type="submission" date="2025-09" db="UniProtKB">
        <authorList>
            <consortium name="Ensembl"/>
        </authorList>
    </citation>
    <scope>IDENTIFICATION</scope>
</reference>
<organism evidence="3 4">
    <name type="scientific">Moschus moschiferus</name>
    <name type="common">Siberian musk deer</name>
    <name type="synonym">Moschus sibiricus</name>
    <dbReference type="NCBI Taxonomy" id="68415"/>
    <lineage>
        <taxon>Eukaryota</taxon>
        <taxon>Metazoa</taxon>
        <taxon>Chordata</taxon>
        <taxon>Craniata</taxon>
        <taxon>Vertebrata</taxon>
        <taxon>Euteleostomi</taxon>
        <taxon>Mammalia</taxon>
        <taxon>Eutheria</taxon>
        <taxon>Laurasiatheria</taxon>
        <taxon>Artiodactyla</taxon>
        <taxon>Ruminantia</taxon>
        <taxon>Pecora</taxon>
        <taxon>Moschidae</taxon>
        <taxon>Moschus</taxon>
    </lineage>
</organism>
<evidence type="ECO:0000256" key="1">
    <source>
        <dbReference type="SAM" id="Coils"/>
    </source>
</evidence>
<feature type="coiled-coil region" evidence="1">
    <location>
        <begin position="76"/>
        <end position="201"/>
    </location>
</feature>
<dbReference type="Ensembl" id="ENSMMST00000019069.1">
    <property type="protein sequence ID" value="ENSMMSP00000017262.1"/>
    <property type="gene ID" value="ENSMMSG00000013057.1"/>
</dbReference>
<dbReference type="AlphaFoldDB" id="A0A8C6DPQ9"/>